<dbReference type="AlphaFoldDB" id="A0A383RJC5"/>
<keyword evidence="10" id="KW-0067">ATP-binding</keyword>
<evidence type="ECO:0000256" key="6">
    <source>
        <dbReference type="ARBA" id="ARBA00022679"/>
    </source>
</evidence>
<evidence type="ECO:0000256" key="14">
    <source>
        <dbReference type="SAM" id="Phobius"/>
    </source>
</evidence>
<feature type="transmembrane region" description="Helical" evidence="14">
    <location>
        <begin position="185"/>
        <end position="209"/>
    </location>
</feature>
<dbReference type="GO" id="GO:0000155">
    <property type="term" value="F:phosphorelay sensor kinase activity"/>
    <property type="evidence" value="ECO:0007669"/>
    <property type="project" value="InterPro"/>
</dbReference>
<dbReference type="InterPro" id="IPR003018">
    <property type="entry name" value="GAF"/>
</dbReference>
<evidence type="ECO:0000313" key="17">
    <source>
        <dbReference type="Proteomes" id="UP000304148"/>
    </source>
</evidence>
<feature type="transmembrane region" description="Helical" evidence="14">
    <location>
        <begin position="6"/>
        <end position="22"/>
    </location>
</feature>
<dbReference type="Pfam" id="PF02518">
    <property type="entry name" value="HATPase_c"/>
    <property type="match status" value="1"/>
</dbReference>
<evidence type="ECO:0000256" key="4">
    <source>
        <dbReference type="ARBA" id="ARBA00022475"/>
    </source>
</evidence>
<evidence type="ECO:0000256" key="1">
    <source>
        <dbReference type="ARBA" id="ARBA00000085"/>
    </source>
</evidence>
<keyword evidence="4" id="KW-1003">Cell membrane</keyword>
<dbReference type="PRINTS" id="PR00344">
    <property type="entry name" value="BCTRLSENSOR"/>
</dbReference>
<keyword evidence="6" id="KW-0808">Transferase</keyword>
<evidence type="ECO:0000256" key="13">
    <source>
        <dbReference type="ARBA" id="ARBA00023136"/>
    </source>
</evidence>
<gene>
    <name evidence="16" type="primary">lytS</name>
    <name evidence="16" type="ORF">PBLR_15566</name>
</gene>
<evidence type="ECO:0000256" key="10">
    <source>
        <dbReference type="ARBA" id="ARBA00022840"/>
    </source>
</evidence>
<evidence type="ECO:0000313" key="16">
    <source>
        <dbReference type="EMBL" id="SYX87137.1"/>
    </source>
</evidence>
<dbReference type="GO" id="GO:0071555">
    <property type="term" value="P:cell wall organization"/>
    <property type="evidence" value="ECO:0007669"/>
    <property type="project" value="InterPro"/>
</dbReference>
<dbReference type="InterPro" id="IPR004358">
    <property type="entry name" value="Sig_transdc_His_kin-like_C"/>
</dbReference>
<organism evidence="16 17">
    <name type="scientific">Paenibacillus alvei</name>
    <name type="common">Bacillus alvei</name>
    <dbReference type="NCBI Taxonomy" id="44250"/>
    <lineage>
        <taxon>Bacteria</taxon>
        <taxon>Bacillati</taxon>
        <taxon>Bacillota</taxon>
        <taxon>Bacilli</taxon>
        <taxon>Bacillales</taxon>
        <taxon>Paenibacillaceae</taxon>
        <taxon>Paenibacillus</taxon>
    </lineage>
</organism>
<dbReference type="EC" id="2.7.13.3" evidence="3"/>
<dbReference type="SUPFAM" id="SSF55781">
    <property type="entry name" value="GAF domain-like"/>
    <property type="match status" value="1"/>
</dbReference>
<proteinExistence type="predicted"/>
<keyword evidence="8" id="KW-0547">Nucleotide-binding</keyword>
<dbReference type="InterPro" id="IPR029016">
    <property type="entry name" value="GAF-like_dom_sf"/>
</dbReference>
<dbReference type="GO" id="GO:0005524">
    <property type="term" value="F:ATP binding"/>
    <property type="evidence" value="ECO:0007669"/>
    <property type="project" value="UniProtKB-KW"/>
</dbReference>
<keyword evidence="9 16" id="KW-0418">Kinase</keyword>
<dbReference type="GO" id="GO:0005886">
    <property type="term" value="C:plasma membrane"/>
    <property type="evidence" value="ECO:0007669"/>
    <property type="project" value="UniProtKB-SubCell"/>
</dbReference>
<feature type="transmembrane region" description="Helical" evidence="14">
    <location>
        <begin position="87"/>
        <end position="109"/>
    </location>
</feature>
<comment type="catalytic activity">
    <reaction evidence="1">
        <text>ATP + protein L-histidine = ADP + protein N-phospho-L-histidine.</text>
        <dbReference type="EC" id="2.7.13.3"/>
    </reaction>
</comment>
<sequence length="596" mass="65122">MLNLLPLMIERVGVLLIIAFVLSRMKSFRHIVHNEHGTAEKWLLIVVFGAFGVISNYTGVQIHNSSVYSQAWHMDIETGSAIANTRIMGVVIGGLLGGPFVGTGVGLIAGLHRLSLGGYTAAACGISTIMAGIITGLIGKRFRMIQGKHAAWHAALIGIGMECAQMGTILLVAEPWSSAWELVKLISVPMVAVNGFGILLFMLIIQSIYEEEERSRALLTHNALHIADQTLPFFRQGLNSDSCREAALIIWKGTNADAISITDEHHILAHVGAGDDHHVPLNGISTQLTKQVLEEGVVHKASSREEIQCFEPSCPLQAAYVLPLKVHERTVGTLKLYFKQPSRLDRVERELAEGLGKLFSTQLELAEAERQSRLLKDAEIKALQAQVHPHFLFNAFNTISVLCRTDSEKARKLLQQLSVFFRSNLQGARKMLIPLHKELEHVEAYLSLEQARFPGKFVVETDIDGSLMDVLIPPFTLQPLVENAIRHAFSKGFTLSQGIVSIRAQVNGAIVTITTKDNGKGIAPESMATLGNEAVPSAEGTGTALCNIVKRIEELYGSRGSIKIDSTLGEGTSVTIMLPIHYSERGDIDVESIYRG</sequence>
<name>A0A383RJC5_PAEAL</name>
<dbReference type="InterPro" id="IPR050640">
    <property type="entry name" value="Bact_2-comp_sensor_kinase"/>
</dbReference>
<dbReference type="Pfam" id="PF07694">
    <property type="entry name" value="5TM-5TMR_LYT"/>
    <property type="match status" value="1"/>
</dbReference>
<evidence type="ECO:0000256" key="12">
    <source>
        <dbReference type="ARBA" id="ARBA00023012"/>
    </source>
</evidence>
<feature type="transmembrane region" description="Helical" evidence="14">
    <location>
        <begin position="150"/>
        <end position="173"/>
    </location>
</feature>
<dbReference type="SMART" id="SM00387">
    <property type="entry name" value="HATPase_c"/>
    <property type="match status" value="1"/>
</dbReference>
<feature type="transmembrane region" description="Helical" evidence="14">
    <location>
        <begin position="42"/>
        <end position="60"/>
    </location>
</feature>
<evidence type="ECO:0000256" key="7">
    <source>
        <dbReference type="ARBA" id="ARBA00022692"/>
    </source>
</evidence>
<evidence type="ECO:0000256" key="2">
    <source>
        <dbReference type="ARBA" id="ARBA00004651"/>
    </source>
</evidence>
<dbReference type="PANTHER" id="PTHR34220">
    <property type="entry name" value="SENSOR HISTIDINE KINASE YPDA"/>
    <property type="match status" value="1"/>
</dbReference>
<dbReference type="Gene3D" id="3.30.565.10">
    <property type="entry name" value="Histidine kinase-like ATPase, C-terminal domain"/>
    <property type="match status" value="1"/>
</dbReference>
<evidence type="ECO:0000256" key="5">
    <source>
        <dbReference type="ARBA" id="ARBA00022553"/>
    </source>
</evidence>
<dbReference type="InterPro" id="IPR036890">
    <property type="entry name" value="HATPase_C_sf"/>
</dbReference>
<dbReference type="Proteomes" id="UP000304148">
    <property type="component" value="Chromosome"/>
</dbReference>
<keyword evidence="7 14" id="KW-0812">Transmembrane</keyword>
<accession>A0A383RJC5</accession>
<dbReference type="InterPro" id="IPR005467">
    <property type="entry name" value="His_kinase_dom"/>
</dbReference>
<dbReference type="PANTHER" id="PTHR34220:SF7">
    <property type="entry name" value="SENSOR HISTIDINE KINASE YPDA"/>
    <property type="match status" value="1"/>
</dbReference>
<keyword evidence="11 14" id="KW-1133">Transmembrane helix</keyword>
<keyword evidence="13 14" id="KW-0472">Membrane</keyword>
<evidence type="ECO:0000256" key="11">
    <source>
        <dbReference type="ARBA" id="ARBA00022989"/>
    </source>
</evidence>
<keyword evidence="5" id="KW-0597">Phosphoprotein</keyword>
<feature type="transmembrane region" description="Helical" evidence="14">
    <location>
        <begin position="116"/>
        <end position="138"/>
    </location>
</feature>
<evidence type="ECO:0000256" key="8">
    <source>
        <dbReference type="ARBA" id="ARBA00022741"/>
    </source>
</evidence>
<dbReference type="Pfam" id="PF13492">
    <property type="entry name" value="GAF_3"/>
    <property type="match status" value="1"/>
</dbReference>
<dbReference type="SMART" id="SM00065">
    <property type="entry name" value="GAF"/>
    <property type="match status" value="1"/>
</dbReference>
<dbReference type="EMBL" id="LS992241">
    <property type="protein sequence ID" value="SYX87137.1"/>
    <property type="molecule type" value="Genomic_DNA"/>
</dbReference>
<keyword evidence="12" id="KW-0902">Two-component regulatory system</keyword>
<evidence type="ECO:0000259" key="15">
    <source>
        <dbReference type="PROSITE" id="PS50109"/>
    </source>
</evidence>
<dbReference type="Gene3D" id="3.30.450.40">
    <property type="match status" value="1"/>
</dbReference>
<dbReference type="InterPro" id="IPR003594">
    <property type="entry name" value="HATPase_dom"/>
</dbReference>
<feature type="domain" description="Histidine kinase" evidence="15">
    <location>
        <begin position="477"/>
        <end position="582"/>
    </location>
</feature>
<dbReference type="Pfam" id="PF06580">
    <property type="entry name" value="His_kinase"/>
    <property type="match status" value="1"/>
</dbReference>
<dbReference type="RefSeq" id="WP_138188832.1">
    <property type="nucleotide sequence ID" value="NZ_LS992241.1"/>
</dbReference>
<evidence type="ECO:0000256" key="3">
    <source>
        <dbReference type="ARBA" id="ARBA00012438"/>
    </source>
</evidence>
<dbReference type="PROSITE" id="PS50109">
    <property type="entry name" value="HIS_KIN"/>
    <property type="match status" value="1"/>
</dbReference>
<dbReference type="InterPro" id="IPR010559">
    <property type="entry name" value="Sig_transdc_His_kin_internal"/>
</dbReference>
<protein>
    <recommendedName>
        <fullName evidence="3">histidine kinase</fullName>
        <ecNumber evidence="3">2.7.13.3</ecNumber>
    </recommendedName>
</protein>
<reference evidence="17" key="1">
    <citation type="submission" date="2018-08" db="EMBL/GenBank/DDBJ databases">
        <authorList>
            <person name="Chevrot R."/>
        </authorList>
    </citation>
    <scope>NUCLEOTIDE SEQUENCE [LARGE SCALE GENOMIC DNA]</scope>
</reference>
<comment type="subcellular location">
    <subcellularLocation>
        <location evidence="2">Cell membrane</location>
        <topology evidence="2">Multi-pass membrane protein</topology>
    </subcellularLocation>
</comment>
<dbReference type="SUPFAM" id="SSF55874">
    <property type="entry name" value="ATPase domain of HSP90 chaperone/DNA topoisomerase II/histidine kinase"/>
    <property type="match status" value="1"/>
</dbReference>
<evidence type="ECO:0000256" key="9">
    <source>
        <dbReference type="ARBA" id="ARBA00022777"/>
    </source>
</evidence>
<dbReference type="InterPro" id="IPR011620">
    <property type="entry name" value="Sig_transdc_His_kinase_LytS_TM"/>
</dbReference>